<comment type="caution">
    <text evidence="1">The sequence shown here is derived from an EMBL/GenBank/DDBJ whole genome shotgun (WGS) entry which is preliminary data.</text>
</comment>
<reference evidence="1" key="1">
    <citation type="submission" date="2020-08" db="EMBL/GenBank/DDBJ databases">
        <title>Genome sequencing and assembly of the red palm weevil Rhynchophorus ferrugineus.</title>
        <authorList>
            <person name="Dias G.B."/>
            <person name="Bergman C.M."/>
            <person name="Manee M."/>
        </authorList>
    </citation>
    <scope>NUCLEOTIDE SEQUENCE</scope>
    <source>
        <strain evidence="1">AA-2017</strain>
        <tissue evidence="1">Whole larva</tissue>
    </source>
</reference>
<protein>
    <submittedName>
        <fullName evidence="1">Uncharacterized protein</fullName>
    </submittedName>
</protein>
<name>A0A834ICJ8_RHYFE</name>
<evidence type="ECO:0000313" key="1">
    <source>
        <dbReference type="EMBL" id="KAF7275558.1"/>
    </source>
</evidence>
<accession>A0A834ICJ8</accession>
<dbReference type="EMBL" id="JAACXV010009844">
    <property type="protein sequence ID" value="KAF7275558.1"/>
    <property type="molecule type" value="Genomic_DNA"/>
</dbReference>
<dbReference type="Proteomes" id="UP000625711">
    <property type="component" value="Unassembled WGS sequence"/>
</dbReference>
<organism evidence="1 2">
    <name type="scientific">Rhynchophorus ferrugineus</name>
    <name type="common">Red palm weevil</name>
    <name type="synonym">Curculio ferrugineus</name>
    <dbReference type="NCBI Taxonomy" id="354439"/>
    <lineage>
        <taxon>Eukaryota</taxon>
        <taxon>Metazoa</taxon>
        <taxon>Ecdysozoa</taxon>
        <taxon>Arthropoda</taxon>
        <taxon>Hexapoda</taxon>
        <taxon>Insecta</taxon>
        <taxon>Pterygota</taxon>
        <taxon>Neoptera</taxon>
        <taxon>Endopterygota</taxon>
        <taxon>Coleoptera</taxon>
        <taxon>Polyphaga</taxon>
        <taxon>Cucujiformia</taxon>
        <taxon>Curculionidae</taxon>
        <taxon>Dryophthorinae</taxon>
        <taxon>Rhynchophorus</taxon>
    </lineage>
</organism>
<evidence type="ECO:0000313" key="2">
    <source>
        <dbReference type="Proteomes" id="UP000625711"/>
    </source>
</evidence>
<dbReference type="AlphaFoldDB" id="A0A834ICJ8"/>
<gene>
    <name evidence="1" type="ORF">GWI33_011598</name>
</gene>
<keyword evidence="2" id="KW-1185">Reference proteome</keyword>
<proteinExistence type="predicted"/>
<sequence>MGLNYSGVPCCTPEGFELTRNSYKEYLRPCQNDSSSSKLSKSSEAKDALLDKDSNEVQENLLTYWQLRKRQLLWYAVLVIANKLKTNSKDEYSCFKDYIENVMEQNGFFMM</sequence>